<proteinExistence type="predicted"/>
<keyword evidence="3" id="KW-1185">Reference proteome</keyword>
<evidence type="ECO:0000256" key="1">
    <source>
        <dbReference type="SAM" id="Phobius"/>
    </source>
</evidence>
<keyword evidence="1" id="KW-1133">Transmembrane helix</keyword>
<keyword evidence="1" id="KW-0472">Membrane</keyword>
<gene>
    <name evidence="2" type="ORF">K457DRAFT_340939</name>
</gene>
<accession>A0A197K5J9</accession>
<dbReference type="EMBL" id="KV442027">
    <property type="protein sequence ID" value="OAQ31971.1"/>
    <property type="molecule type" value="Genomic_DNA"/>
</dbReference>
<organism evidence="2 3">
    <name type="scientific">Linnemannia elongata AG-77</name>
    <dbReference type="NCBI Taxonomy" id="1314771"/>
    <lineage>
        <taxon>Eukaryota</taxon>
        <taxon>Fungi</taxon>
        <taxon>Fungi incertae sedis</taxon>
        <taxon>Mucoromycota</taxon>
        <taxon>Mortierellomycotina</taxon>
        <taxon>Mortierellomycetes</taxon>
        <taxon>Mortierellales</taxon>
        <taxon>Mortierellaceae</taxon>
        <taxon>Linnemannia</taxon>
    </lineage>
</organism>
<dbReference type="AlphaFoldDB" id="A0A197K5J9"/>
<evidence type="ECO:0000313" key="3">
    <source>
        <dbReference type="Proteomes" id="UP000078512"/>
    </source>
</evidence>
<protein>
    <recommendedName>
        <fullName evidence="4">Transmembrane protein</fullName>
    </recommendedName>
</protein>
<reference evidence="2 3" key="1">
    <citation type="submission" date="2016-05" db="EMBL/GenBank/DDBJ databases">
        <title>Genome sequencing reveals origins of a unique bacterial endosymbiosis in the earliest lineages of terrestrial Fungi.</title>
        <authorList>
            <consortium name="DOE Joint Genome Institute"/>
            <person name="Uehling J."/>
            <person name="Gryganskyi A."/>
            <person name="Hameed K."/>
            <person name="Tschaplinski T."/>
            <person name="Misztal P."/>
            <person name="Wu S."/>
            <person name="Desiro A."/>
            <person name="Vande Pol N."/>
            <person name="Du Z.-Y."/>
            <person name="Zienkiewicz A."/>
            <person name="Zienkiewicz K."/>
            <person name="Morin E."/>
            <person name="Tisserant E."/>
            <person name="Splivallo R."/>
            <person name="Hainaut M."/>
            <person name="Henrissat B."/>
            <person name="Ohm R."/>
            <person name="Kuo A."/>
            <person name="Yan J."/>
            <person name="Lipzen A."/>
            <person name="Nolan M."/>
            <person name="Labutti K."/>
            <person name="Barry K."/>
            <person name="Goldstein A."/>
            <person name="Labbe J."/>
            <person name="Schadt C."/>
            <person name="Tuskan G."/>
            <person name="Grigoriev I."/>
            <person name="Martin F."/>
            <person name="Vilgalys R."/>
            <person name="Bonito G."/>
        </authorList>
    </citation>
    <scope>NUCLEOTIDE SEQUENCE [LARGE SCALE GENOMIC DNA]</scope>
    <source>
        <strain evidence="2 3">AG-77</strain>
    </source>
</reference>
<evidence type="ECO:0000313" key="2">
    <source>
        <dbReference type="EMBL" id="OAQ31971.1"/>
    </source>
</evidence>
<name>A0A197K5J9_9FUNG</name>
<keyword evidence="1" id="KW-0812">Transmembrane</keyword>
<evidence type="ECO:0008006" key="4">
    <source>
        <dbReference type="Google" id="ProtNLM"/>
    </source>
</evidence>
<sequence>MRKREGSEKIEEVKERANGKTRMNPLYPLYMPVGMNAFRNLPVVIVIVLSFCSFSPSLSFGSTGNGRVAWLLLQTAIDKGEQNRAQKRCNHLFFSYFPNEKQIHTPILSMNHDK</sequence>
<dbReference type="Proteomes" id="UP000078512">
    <property type="component" value="Unassembled WGS sequence"/>
</dbReference>
<feature type="transmembrane region" description="Helical" evidence="1">
    <location>
        <begin position="41"/>
        <end position="61"/>
    </location>
</feature>